<evidence type="ECO:0000313" key="2">
    <source>
        <dbReference type="EMBL" id="KAK3484841.1"/>
    </source>
</evidence>
<dbReference type="Proteomes" id="UP001285908">
    <property type="component" value="Unassembled WGS sequence"/>
</dbReference>
<comment type="caution">
    <text evidence="2">The sequence shown here is derived from an EMBL/GenBank/DDBJ whole genome shotgun (WGS) entry which is preliminary data.</text>
</comment>
<evidence type="ECO:0000313" key="3">
    <source>
        <dbReference type="Proteomes" id="UP001285908"/>
    </source>
</evidence>
<name>A0AAJ0HXY9_9PEZI</name>
<feature type="transmembrane region" description="Helical" evidence="1">
    <location>
        <begin position="96"/>
        <end position="119"/>
    </location>
</feature>
<keyword evidence="1" id="KW-0812">Transmembrane</keyword>
<reference evidence="2 3" key="1">
    <citation type="journal article" date="2023" name="Mol. Phylogenet. Evol.">
        <title>Genome-scale phylogeny and comparative genomics of the fungal order Sordariales.</title>
        <authorList>
            <person name="Hensen N."/>
            <person name="Bonometti L."/>
            <person name="Westerberg I."/>
            <person name="Brannstrom I.O."/>
            <person name="Guillou S."/>
            <person name="Cros-Aarteil S."/>
            <person name="Calhoun S."/>
            <person name="Haridas S."/>
            <person name="Kuo A."/>
            <person name="Mondo S."/>
            <person name="Pangilinan J."/>
            <person name="Riley R."/>
            <person name="LaButti K."/>
            <person name="Andreopoulos B."/>
            <person name="Lipzen A."/>
            <person name="Chen C."/>
            <person name="Yan M."/>
            <person name="Daum C."/>
            <person name="Ng V."/>
            <person name="Clum A."/>
            <person name="Steindorff A."/>
            <person name="Ohm R.A."/>
            <person name="Martin F."/>
            <person name="Silar P."/>
            <person name="Natvig D.O."/>
            <person name="Lalanne C."/>
            <person name="Gautier V."/>
            <person name="Ament-Velasquez S.L."/>
            <person name="Kruys A."/>
            <person name="Hutchinson M.I."/>
            <person name="Powell A.J."/>
            <person name="Barry K."/>
            <person name="Miller A.N."/>
            <person name="Grigoriev I.V."/>
            <person name="Debuchy R."/>
            <person name="Gladieux P."/>
            <person name="Hiltunen Thoren M."/>
            <person name="Johannesson H."/>
        </authorList>
    </citation>
    <scope>NUCLEOTIDE SEQUENCE [LARGE SCALE GENOMIC DNA]</scope>
    <source>
        <strain evidence="2 3">FGSC 10403</strain>
    </source>
</reference>
<keyword evidence="3" id="KW-1185">Reference proteome</keyword>
<gene>
    <name evidence="2" type="ORF">B0T23DRAFT_55629</name>
</gene>
<accession>A0AAJ0HXY9</accession>
<keyword evidence="1" id="KW-1133">Transmembrane helix</keyword>
<feature type="transmembrane region" description="Helical" evidence="1">
    <location>
        <begin position="131"/>
        <end position="154"/>
    </location>
</feature>
<dbReference type="AlphaFoldDB" id="A0AAJ0HXY9"/>
<proteinExistence type="predicted"/>
<evidence type="ECO:0000256" key="1">
    <source>
        <dbReference type="SAM" id="Phobius"/>
    </source>
</evidence>
<sequence>MSPVGWVCDMHGMRSVPSQAICLLHCIATDYCMSQGARRITGSKQAIKQASRLQWALFFLPFCCTTATGLFFFIIFFVITCLRAAGVGAMRGGGDIPCFCILLMKILSTIFLLFILLFFSDMTTCWMVGWLVGWSDLLWCFWTRCGFFVSFSFFSG</sequence>
<feature type="transmembrane region" description="Helical" evidence="1">
    <location>
        <begin position="58"/>
        <end position="84"/>
    </location>
</feature>
<dbReference type="RefSeq" id="XP_062687895.1">
    <property type="nucleotide sequence ID" value="XM_062841451.1"/>
</dbReference>
<dbReference type="GeneID" id="87879073"/>
<keyword evidence="1" id="KW-0472">Membrane</keyword>
<protein>
    <submittedName>
        <fullName evidence="2">Uncharacterized protein</fullName>
    </submittedName>
</protein>
<organism evidence="2 3">
    <name type="scientific">Neurospora hispaniola</name>
    <dbReference type="NCBI Taxonomy" id="588809"/>
    <lineage>
        <taxon>Eukaryota</taxon>
        <taxon>Fungi</taxon>
        <taxon>Dikarya</taxon>
        <taxon>Ascomycota</taxon>
        <taxon>Pezizomycotina</taxon>
        <taxon>Sordariomycetes</taxon>
        <taxon>Sordariomycetidae</taxon>
        <taxon>Sordariales</taxon>
        <taxon>Sordariaceae</taxon>
        <taxon>Neurospora</taxon>
    </lineage>
</organism>
<dbReference type="EMBL" id="JAULSX010000013">
    <property type="protein sequence ID" value="KAK3484841.1"/>
    <property type="molecule type" value="Genomic_DNA"/>
</dbReference>